<dbReference type="AlphaFoldDB" id="A0A1Q3CFX9"/>
<evidence type="ECO:0000313" key="3">
    <source>
        <dbReference type="Proteomes" id="UP000187406"/>
    </source>
</evidence>
<dbReference type="OrthoDB" id="618331at2759"/>
<feature type="region of interest" description="Disordered" evidence="1">
    <location>
        <begin position="489"/>
        <end position="515"/>
    </location>
</feature>
<dbReference type="STRING" id="3775.A0A1Q3CFX9"/>
<evidence type="ECO:0000313" key="2">
    <source>
        <dbReference type="EMBL" id="GAV79018.1"/>
    </source>
</evidence>
<dbReference type="PANTHER" id="PTHR33334">
    <property type="entry name" value="PROTEIN LNK1"/>
    <property type="match status" value="1"/>
</dbReference>
<feature type="compositionally biased region" description="Polar residues" evidence="1">
    <location>
        <begin position="686"/>
        <end position="700"/>
    </location>
</feature>
<organism evidence="2 3">
    <name type="scientific">Cephalotus follicularis</name>
    <name type="common">Albany pitcher plant</name>
    <dbReference type="NCBI Taxonomy" id="3775"/>
    <lineage>
        <taxon>Eukaryota</taxon>
        <taxon>Viridiplantae</taxon>
        <taxon>Streptophyta</taxon>
        <taxon>Embryophyta</taxon>
        <taxon>Tracheophyta</taxon>
        <taxon>Spermatophyta</taxon>
        <taxon>Magnoliopsida</taxon>
        <taxon>eudicotyledons</taxon>
        <taxon>Gunneridae</taxon>
        <taxon>Pentapetalae</taxon>
        <taxon>rosids</taxon>
        <taxon>fabids</taxon>
        <taxon>Oxalidales</taxon>
        <taxon>Cephalotaceae</taxon>
        <taxon>Cephalotus</taxon>
    </lineage>
</organism>
<proteinExistence type="predicted"/>
<dbReference type="GO" id="GO:0007623">
    <property type="term" value="P:circadian rhythm"/>
    <property type="evidence" value="ECO:0007669"/>
    <property type="project" value="InterPro"/>
</dbReference>
<dbReference type="EMBL" id="BDDD01001904">
    <property type="protein sequence ID" value="GAV79018.1"/>
    <property type="molecule type" value="Genomic_DNA"/>
</dbReference>
<evidence type="ECO:0000256" key="1">
    <source>
        <dbReference type="SAM" id="MobiDB-lite"/>
    </source>
</evidence>
<dbReference type="InParanoid" id="A0A1Q3CFX9"/>
<evidence type="ECO:0008006" key="4">
    <source>
        <dbReference type="Google" id="ProtNLM"/>
    </source>
</evidence>
<reference evidence="3" key="1">
    <citation type="submission" date="2016-04" db="EMBL/GenBank/DDBJ databases">
        <title>Cephalotus genome sequencing.</title>
        <authorList>
            <person name="Fukushima K."/>
            <person name="Hasebe M."/>
            <person name="Fang X."/>
        </authorList>
    </citation>
    <scope>NUCLEOTIDE SEQUENCE [LARGE SCALE GENOMIC DNA]</scope>
    <source>
        <strain evidence="3">cv. St1</strain>
    </source>
</reference>
<keyword evidence="3" id="KW-1185">Reference proteome</keyword>
<comment type="caution">
    <text evidence="2">The sequence shown here is derived from an EMBL/GenBank/DDBJ whole genome shotgun (WGS) entry which is preliminary data.</text>
</comment>
<dbReference type="FunCoup" id="A0A1Q3CFX9">
    <property type="interactions" value="166"/>
</dbReference>
<dbReference type="GO" id="GO:0006355">
    <property type="term" value="P:regulation of DNA-templated transcription"/>
    <property type="evidence" value="ECO:0007669"/>
    <property type="project" value="InterPro"/>
</dbReference>
<sequence>MFDWNDEELTNIIWGDYDEGDDHIVPYQYASEDYHNKKEWSQDAAINKATERRTTRAKGDFHGRKLESISKFHADKEISPSGLAVESWPKLSSSKAAKTDKDSFGSEVSNNLAEITKYISTNGAGIAELDKDSEKFQNPQEGKEQVDFVDYSWANIGSFDDLDRILSNDEPIFGNVSLDSADELWSSSEDVTNSPVKSFPLATDSSSLALGALSNPSGHLEIKKEDEQPDGPLFTLGYMKMNDPASDALQNAHIILDHVEYPGGKSNPTVKEQTDLVTGGKVPESNSCLAVEIVATPNDFANKAGRQKKLMKYKKKLEEKSESKLLLDSYGVWTPSGQYLNQLASSVAQNSSSSVPNQQRQLQGSETLQYQHIADPLVSPSAYENLTSTYSMMPVLSHIQSREFKHQSLLSGYEVSPEISNPVNKSEKAPTNSLAMTPQEKIEKLRRRQQMQAMLAIKKQQQKLGHQVTCSDHSVAENCPREYQIQHVEGAVPDGEDSSALPSRDPYSPLEQDDSNTISVAIDDYSVEETIMYQLQDIISKLDIRIRLCIRDSLFRLAQSAMQRHYARDSSSTNISTMDEEKVVAKEENDSCNRYFKILDMETDTNPTDRTVAHLLFHRPLDLPRRSVGTPESPTATKIPFEHKKGCSVDLKMGCMPESPKICKKNSHQGSKSPCPFGEPHLTDQFKYSPNIETPENASNYGPADGGAFEVEASH</sequence>
<dbReference type="PANTHER" id="PTHR33334:SF5">
    <property type="entry name" value="PROTEIN LNK2"/>
    <property type="match status" value="1"/>
</dbReference>
<dbReference type="Proteomes" id="UP000187406">
    <property type="component" value="Unassembled WGS sequence"/>
</dbReference>
<name>A0A1Q3CFX9_CEPFO</name>
<dbReference type="InterPro" id="IPR039928">
    <property type="entry name" value="LNK"/>
</dbReference>
<gene>
    <name evidence="2" type="ORF">CFOL_v3_22483</name>
</gene>
<accession>A0A1Q3CFX9</accession>
<feature type="region of interest" description="Disordered" evidence="1">
    <location>
        <begin position="664"/>
        <end position="715"/>
    </location>
</feature>
<protein>
    <recommendedName>
        <fullName evidence="4">Protein LNK2</fullName>
    </recommendedName>
</protein>